<keyword evidence="1" id="KW-1133">Transmembrane helix</keyword>
<keyword evidence="1" id="KW-0472">Membrane</keyword>
<sequence length="173" mass="19610">MVNFDGVTLVSEMIVSLRMTMISVIIWALVGGEANGYNGQSFYIIIKCIDNWPAEYRTEAGQERAHDYLLKSVMGRDYDQTRIACGGFFYIHGELKCNSTWLNTRNQQGARSDGRKTLSDDERALVTYCFDQYKRSGKHQIFEMSSALDQAFSTVTQPSDAIVGVLVFEQKYV</sequence>
<comment type="caution">
    <text evidence="2">The sequence shown here is derived from an EMBL/GenBank/DDBJ whole genome shotgun (WGS) entry which is preliminary data.</text>
</comment>
<feature type="transmembrane region" description="Helical" evidence="1">
    <location>
        <begin position="6"/>
        <end position="30"/>
    </location>
</feature>
<evidence type="ECO:0000313" key="2">
    <source>
        <dbReference type="EMBL" id="CAF4689691.1"/>
    </source>
</evidence>
<reference evidence="2" key="1">
    <citation type="submission" date="2021-02" db="EMBL/GenBank/DDBJ databases">
        <authorList>
            <person name="Nowell W R."/>
        </authorList>
    </citation>
    <scope>NUCLEOTIDE SEQUENCE</scope>
</reference>
<dbReference type="Proteomes" id="UP000663862">
    <property type="component" value="Unassembled WGS sequence"/>
</dbReference>
<accession>A0A821HT12</accession>
<evidence type="ECO:0000256" key="1">
    <source>
        <dbReference type="SAM" id="Phobius"/>
    </source>
</evidence>
<keyword evidence="1" id="KW-0812">Transmembrane</keyword>
<organism evidence="2 3">
    <name type="scientific">Rotaria socialis</name>
    <dbReference type="NCBI Taxonomy" id="392032"/>
    <lineage>
        <taxon>Eukaryota</taxon>
        <taxon>Metazoa</taxon>
        <taxon>Spiralia</taxon>
        <taxon>Gnathifera</taxon>
        <taxon>Rotifera</taxon>
        <taxon>Eurotatoria</taxon>
        <taxon>Bdelloidea</taxon>
        <taxon>Philodinida</taxon>
        <taxon>Philodinidae</taxon>
        <taxon>Rotaria</taxon>
    </lineage>
</organism>
<name>A0A821HT12_9BILA</name>
<gene>
    <name evidence="2" type="ORF">TSG867_LOCUS32799</name>
</gene>
<dbReference type="AlphaFoldDB" id="A0A821HT12"/>
<dbReference type="EMBL" id="CAJOBQ010008217">
    <property type="protein sequence ID" value="CAF4689691.1"/>
    <property type="molecule type" value="Genomic_DNA"/>
</dbReference>
<proteinExistence type="predicted"/>
<evidence type="ECO:0000313" key="3">
    <source>
        <dbReference type="Proteomes" id="UP000663862"/>
    </source>
</evidence>
<protein>
    <submittedName>
        <fullName evidence="2">Uncharacterized protein</fullName>
    </submittedName>
</protein>